<evidence type="ECO:0000256" key="6">
    <source>
        <dbReference type="ARBA" id="ARBA00022679"/>
    </source>
</evidence>
<dbReference type="GO" id="GO:0000155">
    <property type="term" value="F:phosphorelay sensor kinase activity"/>
    <property type="evidence" value="ECO:0007669"/>
    <property type="project" value="InterPro"/>
</dbReference>
<dbReference type="InterPro" id="IPR003661">
    <property type="entry name" value="HisK_dim/P_dom"/>
</dbReference>
<dbReference type="EC" id="2.7.13.3" evidence="14"/>
<evidence type="ECO:0000256" key="7">
    <source>
        <dbReference type="ARBA" id="ARBA00022692"/>
    </source>
</evidence>
<evidence type="ECO:0000256" key="12">
    <source>
        <dbReference type="ARBA" id="ARBA00023012"/>
    </source>
</evidence>
<evidence type="ECO:0000256" key="1">
    <source>
        <dbReference type="ARBA" id="ARBA00000085"/>
    </source>
</evidence>
<dbReference type="PROSITE" id="PS50885">
    <property type="entry name" value="HAMP"/>
    <property type="match status" value="1"/>
</dbReference>
<dbReference type="PRINTS" id="PR00344">
    <property type="entry name" value="BCTRLSENSOR"/>
</dbReference>
<accession>L0W8Y5</accession>
<dbReference type="FunFam" id="1.10.287.130:FF:000001">
    <property type="entry name" value="Two-component sensor histidine kinase"/>
    <property type="match status" value="1"/>
</dbReference>
<keyword evidence="11 14" id="KW-1133">Transmembrane helix</keyword>
<keyword evidence="9 14" id="KW-0418">Kinase</keyword>
<feature type="transmembrane region" description="Helical" evidence="14">
    <location>
        <begin position="12"/>
        <end position="35"/>
    </location>
</feature>
<evidence type="ECO:0000256" key="4">
    <source>
        <dbReference type="ARBA" id="ARBA00022519"/>
    </source>
</evidence>
<dbReference type="OrthoDB" id="9809766at2"/>
<keyword evidence="12 14" id="KW-0902">Two-component regulatory system</keyword>
<sequence>MKITDRPPLSLAARVMIFVGLAIGLSLILIGSLLLSAVERHFAEQDAGELAVMTQAVAKTLLNGGNDSAQQSDALANAISGHHGVFFQVRKAQGDIIYSMPGANLTQVTDTLAPTSEINVENVQTWQDGDKTFRGVVSDVEVGGRSYSITTAIDMGFHLEFLRSFRRALWLIMTLAGAITLLAAWYGIHQAHAPLRRLSDRMGDIQADRLHVRFDPASVPSELQGLVISFNHMIGRLEDSFTRLSHFSADIAHELRTPLTNLITQTQVGLGKARASEEYRELLYSNLEEQERLAKMVNDMLWLAKSDHGLLKPVQTPLDLAREVHALFDFFEALAEEKRISLTLEGQAPTILGDRAMLRQAISNLLSNAIRYTPSGQTVLVRLVRLSDRRVSLSVLNPGPEIPSEHLPNIFDRFYRADPSRTRQSEGAGLGLAIVRSIVEVHGGQAEAASSPTRTTFTLYFPATQSHA</sequence>
<keyword evidence="7 14" id="KW-0812">Transmembrane</keyword>
<dbReference type="Pfam" id="PF21085">
    <property type="entry name" value="CusS"/>
    <property type="match status" value="1"/>
</dbReference>
<name>L0W8Y5_9GAMM</name>
<dbReference type="SMART" id="SM00304">
    <property type="entry name" value="HAMP"/>
    <property type="match status" value="1"/>
</dbReference>
<evidence type="ECO:0000256" key="3">
    <source>
        <dbReference type="ARBA" id="ARBA00022475"/>
    </source>
</evidence>
<dbReference type="InterPro" id="IPR048590">
    <property type="entry name" value="CusS-like_sensor"/>
</dbReference>
<comment type="catalytic activity">
    <reaction evidence="1 14">
        <text>ATP + protein L-histidine = ADP + protein N-phospho-L-histidine.</text>
        <dbReference type="EC" id="2.7.13.3"/>
    </reaction>
</comment>
<keyword evidence="18" id="KW-1185">Reference proteome</keyword>
<dbReference type="Pfam" id="PF02518">
    <property type="entry name" value="HATPase_c"/>
    <property type="match status" value="1"/>
</dbReference>
<dbReference type="Pfam" id="PF00672">
    <property type="entry name" value="HAMP"/>
    <property type="match status" value="1"/>
</dbReference>
<keyword evidence="6 14" id="KW-0808">Transferase</keyword>
<proteinExistence type="predicted"/>
<gene>
    <name evidence="17" type="ORF">A11A3_14672</name>
</gene>
<dbReference type="Proteomes" id="UP000010164">
    <property type="component" value="Unassembled WGS sequence"/>
</dbReference>
<evidence type="ECO:0000313" key="17">
    <source>
        <dbReference type="EMBL" id="EKF73203.1"/>
    </source>
</evidence>
<dbReference type="eggNOG" id="COG2205">
    <property type="taxonomic scope" value="Bacteria"/>
</dbReference>
<keyword evidence="4 14" id="KW-0997">Cell inner membrane</keyword>
<dbReference type="RefSeq" id="WP_008930104.1">
    <property type="nucleotide sequence ID" value="NZ_AMRJ01000031.1"/>
</dbReference>
<dbReference type="InterPro" id="IPR036890">
    <property type="entry name" value="HATPase_C_sf"/>
</dbReference>
<feature type="domain" description="Histidine kinase" evidence="15">
    <location>
        <begin position="250"/>
        <end position="465"/>
    </location>
</feature>
<evidence type="ECO:0000256" key="2">
    <source>
        <dbReference type="ARBA" id="ARBA00004429"/>
    </source>
</evidence>
<dbReference type="InterPro" id="IPR004358">
    <property type="entry name" value="Sig_transdc_His_kin-like_C"/>
</dbReference>
<dbReference type="NCBIfam" id="NF007345">
    <property type="entry name" value="PRK09835.1"/>
    <property type="match status" value="1"/>
</dbReference>
<evidence type="ECO:0000256" key="11">
    <source>
        <dbReference type="ARBA" id="ARBA00022989"/>
    </source>
</evidence>
<comment type="subcellular location">
    <subcellularLocation>
        <location evidence="2">Cell inner membrane</location>
        <topology evidence="2">Multi-pass membrane protein</topology>
    </subcellularLocation>
</comment>
<dbReference type="Gene3D" id="1.10.287.130">
    <property type="match status" value="1"/>
</dbReference>
<dbReference type="STRING" id="1177179.A11A3_14672"/>
<evidence type="ECO:0000313" key="18">
    <source>
        <dbReference type="Proteomes" id="UP000010164"/>
    </source>
</evidence>
<dbReference type="NCBIfam" id="TIGR01386">
    <property type="entry name" value="cztS_silS_copS"/>
    <property type="match status" value="1"/>
</dbReference>
<comment type="caution">
    <text evidence="17">The sequence shown here is derived from an EMBL/GenBank/DDBJ whole genome shotgun (WGS) entry which is preliminary data.</text>
</comment>
<dbReference type="InterPro" id="IPR003594">
    <property type="entry name" value="HATPase_dom"/>
</dbReference>
<dbReference type="FunFam" id="3.30.565.10:FF:000006">
    <property type="entry name" value="Sensor histidine kinase WalK"/>
    <property type="match status" value="1"/>
</dbReference>
<dbReference type="PATRIC" id="fig|1177179.3.peg.2894"/>
<dbReference type="InterPro" id="IPR036097">
    <property type="entry name" value="HisK_dim/P_sf"/>
</dbReference>
<feature type="transmembrane region" description="Helical" evidence="14">
    <location>
        <begin position="168"/>
        <end position="188"/>
    </location>
</feature>
<evidence type="ECO:0000259" key="15">
    <source>
        <dbReference type="PROSITE" id="PS50109"/>
    </source>
</evidence>
<keyword evidence="13 14" id="KW-0472">Membrane</keyword>
<keyword evidence="10 14" id="KW-0067">ATP-binding</keyword>
<dbReference type="Gene3D" id="3.30.565.10">
    <property type="entry name" value="Histidine kinase-like ATPase, C-terminal domain"/>
    <property type="match status" value="1"/>
</dbReference>
<dbReference type="GO" id="GO:0005524">
    <property type="term" value="F:ATP binding"/>
    <property type="evidence" value="ECO:0007669"/>
    <property type="project" value="UniProtKB-KW"/>
</dbReference>
<dbReference type="InterPro" id="IPR050428">
    <property type="entry name" value="TCS_sensor_his_kinase"/>
</dbReference>
<protein>
    <recommendedName>
        <fullName evidence="14">Sensor protein</fullName>
        <ecNumber evidence="14">2.7.13.3</ecNumber>
    </recommendedName>
</protein>
<dbReference type="Pfam" id="PF00512">
    <property type="entry name" value="HisKA"/>
    <property type="match status" value="1"/>
</dbReference>
<evidence type="ECO:0000256" key="8">
    <source>
        <dbReference type="ARBA" id="ARBA00022741"/>
    </source>
</evidence>
<dbReference type="EMBL" id="AMRJ01000031">
    <property type="protein sequence ID" value="EKF73203.1"/>
    <property type="molecule type" value="Genomic_DNA"/>
</dbReference>
<keyword evidence="8 14" id="KW-0547">Nucleotide-binding</keyword>
<dbReference type="GO" id="GO:0005886">
    <property type="term" value="C:plasma membrane"/>
    <property type="evidence" value="ECO:0007669"/>
    <property type="project" value="UniProtKB-SubCell"/>
</dbReference>
<dbReference type="SMART" id="SM00388">
    <property type="entry name" value="HisKA"/>
    <property type="match status" value="1"/>
</dbReference>
<dbReference type="Gene3D" id="6.10.340.10">
    <property type="match status" value="1"/>
</dbReference>
<dbReference type="InterPro" id="IPR003660">
    <property type="entry name" value="HAMP_dom"/>
</dbReference>
<keyword evidence="5" id="KW-0597">Phosphoprotein</keyword>
<evidence type="ECO:0000259" key="16">
    <source>
        <dbReference type="PROSITE" id="PS50885"/>
    </source>
</evidence>
<dbReference type="SUPFAM" id="SSF55874">
    <property type="entry name" value="ATPase domain of HSP90 chaperone/DNA topoisomerase II/histidine kinase"/>
    <property type="match status" value="1"/>
</dbReference>
<dbReference type="AlphaFoldDB" id="L0W8Y5"/>
<evidence type="ECO:0000256" key="14">
    <source>
        <dbReference type="RuleBase" id="RU364088"/>
    </source>
</evidence>
<dbReference type="InterPro" id="IPR005467">
    <property type="entry name" value="His_kinase_dom"/>
</dbReference>
<dbReference type="SMART" id="SM00387">
    <property type="entry name" value="HATPase_c"/>
    <property type="match status" value="1"/>
</dbReference>
<dbReference type="CDD" id="cd00075">
    <property type="entry name" value="HATPase"/>
    <property type="match status" value="1"/>
</dbReference>
<dbReference type="PROSITE" id="PS50109">
    <property type="entry name" value="HIS_KIN"/>
    <property type="match status" value="1"/>
</dbReference>
<comment type="function">
    <text evidence="14">Member of a two-component regulatory system.</text>
</comment>
<dbReference type="CDD" id="cd06225">
    <property type="entry name" value="HAMP"/>
    <property type="match status" value="1"/>
</dbReference>
<dbReference type="SUPFAM" id="SSF47384">
    <property type="entry name" value="Homodimeric domain of signal transducing histidine kinase"/>
    <property type="match status" value="1"/>
</dbReference>
<organism evidence="17 18">
    <name type="scientific">Alcanivorax hongdengensis A-11-3</name>
    <dbReference type="NCBI Taxonomy" id="1177179"/>
    <lineage>
        <taxon>Bacteria</taxon>
        <taxon>Pseudomonadati</taxon>
        <taxon>Pseudomonadota</taxon>
        <taxon>Gammaproteobacteria</taxon>
        <taxon>Oceanospirillales</taxon>
        <taxon>Alcanivoracaceae</taxon>
        <taxon>Alcanivorax</taxon>
    </lineage>
</organism>
<feature type="domain" description="HAMP" evidence="16">
    <location>
        <begin position="189"/>
        <end position="242"/>
    </location>
</feature>
<evidence type="ECO:0000256" key="5">
    <source>
        <dbReference type="ARBA" id="ARBA00022553"/>
    </source>
</evidence>
<dbReference type="PANTHER" id="PTHR45436">
    <property type="entry name" value="SENSOR HISTIDINE KINASE YKOH"/>
    <property type="match status" value="1"/>
</dbReference>
<keyword evidence="3 14" id="KW-1003">Cell membrane</keyword>
<evidence type="ECO:0000256" key="13">
    <source>
        <dbReference type="ARBA" id="ARBA00023136"/>
    </source>
</evidence>
<evidence type="ECO:0000256" key="10">
    <source>
        <dbReference type="ARBA" id="ARBA00022840"/>
    </source>
</evidence>
<evidence type="ECO:0000256" key="9">
    <source>
        <dbReference type="ARBA" id="ARBA00022777"/>
    </source>
</evidence>
<reference evidence="17 18" key="1">
    <citation type="journal article" date="2012" name="J. Bacteriol.">
        <title>Genome Sequence of the Alkane-Degrading Bacterium Alcanivorax hongdengensis Type Strain A-11-3.</title>
        <authorList>
            <person name="Lai Q."/>
            <person name="Shao Z."/>
        </authorList>
    </citation>
    <scope>NUCLEOTIDE SEQUENCE [LARGE SCALE GENOMIC DNA]</scope>
    <source>
        <strain evidence="17 18">A-11-3</strain>
    </source>
</reference>
<dbReference type="InterPro" id="IPR006290">
    <property type="entry name" value="CztS_silS_copS"/>
</dbReference>
<dbReference type="CDD" id="cd00082">
    <property type="entry name" value="HisKA"/>
    <property type="match status" value="1"/>
</dbReference>
<dbReference type="PANTHER" id="PTHR45436:SF15">
    <property type="entry name" value="SENSOR HISTIDINE KINASE CUSS"/>
    <property type="match status" value="1"/>
</dbReference>